<dbReference type="Proteomes" id="UP000775213">
    <property type="component" value="Unassembled WGS sequence"/>
</dbReference>
<reference evidence="2 3" key="1">
    <citation type="journal article" date="2021" name="Hortic Res">
        <title>Chromosome-scale assembly of the Dendrobium chrysotoxum genome enhances the understanding of orchid evolution.</title>
        <authorList>
            <person name="Zhang Y."/>
            <person name="Zhang G.Q."/>
            <person name="Zhang D."/>
            <person name="Liu X.D."/>
            <person name="Xu X.Y."/>
            <person name="Sun W.H."/>
            <person name="Yu X."/>
            <person name="Zhu X."/>
            <person name="Wang Z.W."/>
            <person name="Zhao X."/>
            <person name="Zhong W.Y."/>
            <person name="Chen H."/>
            <person name="Yin W.L."/>
            <person name="Huang T."/>
            <person name="Niu S.C."/>
            <person name="Liu Z.J."/>
        </authorList>
    </citation>
    <scope>NUCLEOTIDE SEQUENCE [LARGE SCALE GENOMIC DNA]</scope>
    <source>
        <strain evidence="2">Lindl</strain>
    </source>
</reference>
<sequence>MIPCILLSSSLSLPPQWVHTLLLSPKPNPSPTPAGPLSSLSFPVHARCFLCRCRRRDSSLDPNAESVRAGRFRFREESGSGEVGGDFGQGGSRRWWSDGIRDDDFKEEVDSFDDGDDDGEQLWDKIWIFKVFKSYGYLLPAIIASMLLATGPKAFLMALALPLGQSAISLAIDKLWGGGKEEPRTSPRIRRKPFSTSSTDYRKEEQDESSVKNKREAAYQSWVAAENGSDDVRGKDSERPSFGGWDELDQQRRQVRWQPPRAESSSKSAQVKMGKLSKKGRYSDAPLFLRLLIAVFPFLGSWIRIL</sequence>
<organism evidence="2 3">
    <name type="scientific">Dendrobium chrysotoxum</name>
    <name type="common">Orchid</name>
    <dbReference type="NCBI Taxonomy" id="161865"/>
    <lineage>
        <taxon>Eukaryota</taxon>
        <taxon>Viridiplantae</taxon>
        <taxon>Streptophyta</taxon>
        <taxon>Embryophyta</taxon>
        <taxon>Tracheophyta</taxon>
        <taxon>Spermatophyta</taxon>
        <taxon>Magnoliopsida</taxon>
        <taxon>Liliopsida</taxon>
        <taxon>Asparagales</taxon>
        <taxon>Orchidaceae</taxon>
        <taxon>Epidendroideae</taxon>
        <taxon>Malaxideae</taxon>
        <taxon>Dendrobiinae</taxon>
        <taxon>Dendrobium</taxon>
    </lineage>
</organism>
<dbReference type="EMBL" id="JAGFBR010000009">
    <property type="protein sequence ID" value="KAH0462312.1"/>
    <property type="molecule type" value="Genomic_DNA"/>
</dbReference>
<proteinExistence type="predicted"/>
<feature type="compositionally biased region" description="Basic and acidic residues" evidence="1">
    <location>
        <begin position="200"/>
        <end position="215"/>
    </location>
</feature>
<evidence type="ECO:0000313" key="2">
    <source>
        <dbReference type="EMBL" id="KAH0462312.1"/>
    </source>
</evidence>
<evidence type="ECO:0000256" key="1">
    <source>
        <dbReference type="SAM" id="MobiDB-lite"/>
    </source>
</evidence>
<comment type="caution">
    <text evidence="2">The sequence shown here is derived from an EMBL/GenBank/DDBJ whole genome shotgun (WGS) entry which is preliminary data.</text>
</comment>
<feature type="region of interest" description="Disordered" evidence="1">
    <location>
        <begin position="179"/>
        <end position="215"/>
    </location>
</feature>
<name>A0AAV7H0B1_DENCH</name>
<feature type="region of interest" description="Disordered" evidence="1">
    <location>
        <begin position="228"/>
        <end position="250"/>
    </location>
</feature>
<evidence type="ECO:0000313" key="3">
    <source>
        <dbReference type="Proteomes" id="UP000775213"/>
    </source>
</evidence>
<gene>
    <name evidence="2" type="ORF">IEQ34_009887</name>
</gene>
<dbReference type="PANTHER" id="PTHR35719:SF5">
    <property type="entry name" value="T6K12.7 PROTEIN"/>
    <property type="match status" value="1"/>
</dbReference>
<dbReference type="PANTHER" id="PTHR35719">
    <property type="entry name" value="OS01G0680600 PROTEIN"/>
    <property type="match status" value="1"/>
</dbReference>
<dbReference type="AlphaFoldDB" id="A0AAV7H0B1"/>
<keyword evidence="3" id="KW-1185">Reference proteome</keyword>
<protein>
    <submittedName>
        <fullName evidence="2">Uncharacterized protein</fullName>
    </submittedName>
</protein>
<feature type="compositionally biased region" description="Basic and acidic residues" evidence="1">
    <location>
        <begin position="230"/>
        <end position="239"/>
    </location>
</feature>
<accession>A0AAV7H0B1</accession>